<feature type="domain" description="Laminin G" evidence="6">
    <location>
        <begin position="108"/>
        <end position="303"/>
    </location>
</feature>
<feature type="signal peptide" evidence="5">
    <location>
        <begin position="1"/>
        <end position="23"/>
    </location>
</feature>
<dbReference type="Gene3D" id="2.60.120.1000">
    <property type="match status" value="1"/>
</dbReference>
<dbReference type="PROSITE" id="PS50026">
    <property type="entry name" value="EGF_3"/>
    <property type="match status" value="4"/>
</dbReference>
<evidence type="ECO:0000256" key="3">
    <source>
        <dbReference type="SAM" id="MobiDB-lite"/>
    </source>
</evidence>
<evidence type="ECO:0000313" key="9">
    <source>
        <dbReference type="Proteomes" id="UP001152759"/>
    </source>
</evidence>
<feature type="region of interest" description="Disordered" evidence="3">
    <location>
        <begin position="28"/>
        <end position="74"/>
    </location>
</feature>
<name>A0A9P0EXM9_BEMTA</name>
<feature type="disulfide bond" evidence="2">
    <location>
        <begin position="1394"/>
        <end position="1411"/>
    </location>
</feature>
<feature type="chain" id="PRO_5040213228" evidence="5">
    <location>
        <begin position="24"/>
        <end position="1954"/>
    </location>
</feature>
<keyword evidence="4" id="KW-0472">Membrane</keyword>
<feature type="compositionally biased region" description="Low complexity" evidence="3">
    <location>
        <begin position="1861"/>
        <end position="1871"/>
    </location>
</feature>
<comment type="caution">
    <text evidence="2">Lacks conserved residue(s) required for the propagation of feature annotation.</text>
</comment>
<dbReference type="InterPro" id="IPR050372">
    <property type="entry name" value="Neurexin-related_CASP"/>
</dbReference>
<feature type="region of interest" description="Disordered" evidence="3">
    <location>
        <begin position="1931"/>
        <end position="1954"/>
    </location>
</feature>
<dbReference type="InterPro" id="IPR000742">
    <property type="entry name" value="EGF"/>
</dbReference>
<keyword evidence="1 2" id="KW-1015">Disulfide bond</keyword>
<dbReference type="Gene3D" id="2.10.25.10">
    <property type="entry name" value="Laminin"/>
    <property type="match status" value="3"/>
</dbReference>
<feature type="compositionally biased region" description="Basic and acidic residues" evidence="3">
    <location>
        <begin position="1826"/>
        <end position="1843"/>
    </location>
</feature>
<keyword evidence="4" id="KW-1133">Transmembrane helix</keyword>
<dbReference type="FunFam" id="2.10.25.10:FF:000459">
    <property type="entry name" value="Axotactin, isoform B"/>
    <property type="match status" value="1"/>
</dbReference>
<feature type="domain" description="EGF-like" evidence="7">
    <location>
        <begin position="706"/>
        <end position="744"/>
    </location>
</feature>
<evidence type="ECO:0000256" key="4">
    <source>
        <dbReference type="SAM" id="Phobius"/>
    </source>
</evidence>
<dbReference type="SUPFAM" id="SSF49899">
    <property type="entry name" value="Concanavalin A-like lectins/glucanases"/>
    <property type="match status" value="6"/>
</dbReference>
<gene>
    <name evidence="8" type="ORF">BEMITA_LOCUS834</name>
</gene>
<proteinExistence type="predicted"/>
<evidence type="ECO:0000256" key="2">
    <source>
        <dbReference type="PROSITE-ProRule" id="PRU00076"/>
    </source>
</evidence>
<feature type="domain" description="Laminin G" evidence="6">
    <location>
        <begin position="1178"/>
        <end position="1385"/>
    </location>
</feature>
<feature type="domain" description="Laminin G" evidence="6">
    <location>
        <begin position="527"/>
        <end position="704"/>
    </location>
</feature>
<organism evidence="8 9">
    <name type="scientific">Bemisia tabaci</name>
    <name type="common">Sweetpotato whitefly</name>
    <name type="synonym">Aleurodes tabaci</name>
    <dbReference type="NCBI Taxonomy" id="7038"/>
    <lineage>
        <taxon>Eukaryota</taxon>
        <taxon>Metazoa</taxon>
        <taxon>Ecdysozoa</taxon>
        <taxon>Arthropoda</taxon>
        <taxon>Hexapoda</taxon>
        <taxon>Insecta</taxon>
        <taxon>Pterygota</taxon>
        <taxon>Neoptera</taxon>
        <taxon>Paraneoptera</taxon>
        <taxon>Hemiptera</taxon>
        <taxon>Sternorrhyncha</taxon>
        <taxon>Aleyrodoidea</taxon>
        <taxon>Aleyrodidae</taxon>
        <taxon>Aleyrodinae</taxon>
        <taxon>Bemisia</taxon>
    </lineage>
</organism>
<dbReference type="PANTHER" id="PTHR15036:SF49">
    <property type="entry name" value="AXOTACTIN"/>
    <property type="match status" value="1"/>
</dbReference>
<dbReference type="CDD" id="cd00054">
    <property type="entry name" value="EGF_CA"/>
    <property type="match status" value="2"/>
</dbReference>
<keyword evidence="5" id="KW-0732">Signal</keyword>
<reference evidence="8" key="1">
    <citation type="submission" date="2021-12" db="EMBL/GenBank/DDBJ databases">
        <authorList>
            <person name="King R."/>
        </authorList>
    </citation>
    <scope>NUCLEOTIDE SEQUENCE</scope>
</reference>
<dbReference type="PANTHER" id="PTHR15036">
    <property type="entry name" value="PIKACHURIN-LIKE PROTEIN"/>
    <property type="match status" value="1"/>
</dbReference>
<dbReference type="Proteomes" id="UP001152759">
    <property type="component" value="Chromosome 1"/>
</dbReference>
<dbReference type="SMART" id="SM00181">
    <property type="entry name" value="EGF"/>
    <property type="match status" value="4"/>
</dbReference>
<dbReference type="SMART" id="SM00282">
    <property type="entry name" value="LamG"/>
    <property type="match status" value="6"/>
</dbReference>
<dbReference type="KEGG" id="btab:109041189"/>
<protein>
    <submittedName>
        <fullName evidence="8">Uncharacterized protein</fullName>
    </submittedName>
</protein>
<dbReference type="InterPro" id="IPR013320">
    <property type="entry name" value="ConA-like_dom_sf"/>
</dbReference>
<feature type="compositionally biased region" description="Polar residues" evidence="3">
    <location>
        <begin position="28"/>
        <end position="43"/>
    </location>
</feature>
<evidence type="ECO:0000313" key="8">
    <source>
        <dbReference type="EMBL" id="CAH0381156.1"/>
    </source>
</evidence>
<dbReference type="InterPro" id="IPR001791">
    <property type="entry name" value="Laminin_G"/>
</dbReference>
<feature type="transmembrane region" description="Helical" evidence="4">
    <location>
        <begin position="1679"/>
        <end position="1700"/>
    </location>
</feature>
<feature type="domain" description="Laminin G" evidence="6">
    <location>
        <begin position="1426"/>
        <end position="1627"/>
    </location>
</feature>
<feature type="domain" description="EGF-like" evidence="7">
    <location>
        <begin position="304"/>
        <end position="342"/>
    </location>
</feature>
<dbReference type="GO" id="GO:0016020">
    <property type="term" value="C:membrane"/>
    <property type="evidence" value="ECO:0007669"/>
    <property type="project" value="UniProtKB-SubCell"/>
</dbReference>
<feature type="compositionally biased region" description="Polar residues" evidence="3">
    <location>
        <begin position="58"/>
        <end position="74"/>
    </location>
</feature>
<dbReference type="PROSITE" id="PS50025">
    <property type="entry name" value="LAM_G_DOMAIN"/>
    <property type="match status" value="6"/>
</dbReference>
<keyword evidence="9" id="KW-1185">Reference proteome</keyword>
<evidence type="ECO:0000259" key="6">
    <source>
        <dbReference type="PROSITE" id="PS50025"/>
    </source>
</evidence>
<feature type="compositionally biased region" description="Polar residues" evidence="3">
    <location>
        <begin position="1844"/>
        <end position="1854"/>
    </location>
</feature>
<keyword evidence="2" id="KW-0245">EGF-like domain</keyword>
<feature type="domain" description="EGF-like" evidence="7">
    <location>
        <begin position="1386"/>
        <end position="1424"/>
    </location>
</feature>
<keyword evidence="4" id="KW-0812">Transmembrane</keyword>
<feature type="domain" description="Laminin G" evidence="6">
    <location>
        <begin position="955"/>
        <end position="1127"/>
    </location>
</feature>
<evidence type="ECO:0000256" key="5">
    <source>
        <dbReference type="SAM" id="SignalP"/>
    </source>
</evidence>
<feature type="domain" description="Laminin G" evidence="6">
    <location>
        <begin position="346"/>
        <end position="529"/>
    </location>
</feature>
<feature type="region of interest" description="Disordered" evidence="3">
    <location>
        <begin position="1819"/>
        <end position="1889"/>
    </location>
</feature>
<dbReference type="Pfam" id="PF02210">
    <property type="entry name" value="Laminin_G_2"/>
    <property type="match status" value="5"/>
</dbReference>
<sequence length="1954" mass="219706">MNAVTIWTAAAAVLVICLDTTKTQESDSILASEQSSPPVNSTKNPRKGTNWYPEKGVETSQNDSSLPSPSLGNQNKVLISHQNSTVKPLVPLQDRGAELTFYETGDQKVFMMAKSNAFIQLDGNRIPTFQLRLCREISFQFRTRLPHGLLVYHSVKDRPEQLDPYALYVIVEKGQLKVVHVFGKWSTSVIVGEGLNTDKWHSVMVRIDVHGARLIARVDEMQQEIGLQGLQVAKPYGITYDLTSVVLIGGLSPEEKLHGVKYIIESFVGCIKDMVLSAGKAASDLLPIEPLIATKHDNVQEGCINKCRTYENLCFVGSQCINHYNELSCDCFGTHYEGEQCDIYTATILTLRGSSYVSYRVYDWKDRVHSSKNRISLQFKTRFDDSALFYASGESPQHHHIAVSIAGGSVIVEVELGSGGPVVATLGEYINTNHWHNLTISHDDTTVSIVLDQFAQVLTLQGPKLYLYIDPEIYIGGGPELHKKKGLKSYNNFAGSLKYVFFNEISILYELRRGNPKVHYIGMLDPEFTEAEVETIPITFPFPFSHVWWPNSYQDNLELQFDFKSKKNMAILAAFDSNITNGEGSWEMKVVNDEIRFELSSDQKKNITTLVSVKFDSKQAWHTIELIYSIGQLRLTVDFKHRQVASLHIPFSSNGRIIIGSGAKKTNLGLVGCVRQIHINGTLLEPRFLVRSPHKVGQVSIDDCKLVDPCTRPNACEHNGKCSIKEDNVTCDCKGTGYIGKNCHFAEYRKTCEELALLGYTKPDVYLIDIDGNGRFPPAHVKCEFQSPEDSTKTIVEHNLPSQIDVRGANEIDFSFNITYREFTAEMLTELISHSLNCSQYIKYDCYKAPLDLHSATWFVSAAGQGTTSTVDFIGNVKRGACPCAVNRTCVNPNQSCNCDISENKWHSDEGFFITPSSLGITQMVFLQQDDLYDDAQARITLGPLECVETNTQKYVVTFTTSQSYIEVPGWRKGDIAFSFRTTGEKAILLYQPPIRPNYPSFMVALTNDFTLTFTFTLNNGRPRELKVKSQRRLNNGEWQKIWIDYNQHHVRFMINTDYEMIDLLPEQQFGPFEGSMFIGGATEELLQESSVRQGLIGCFRGLVVNGEILDIYSYMSVHLSEIIKDCKPSCDPNPCQNGAECKELWSKFQCVCENSWAYSGTYCETNINVNGLTFVKEEAYFRKNFLIFNISDADRTLFGDLLRETTLLNLRTYDKNSVVLFANDHLNNFVLIYISNGTTVNFLFNYGNRIKNITIDYQDLNQGNSVQLAIVRKSNETVLYVNNRNNSVPVGVKLLTQYSNKPWVNPEKEVLAPQRPLAPPTEYFQVNIGGYDVENILYGSSASIRLNGYVGCIRGLKIGNNVVDLVQQVNKSQPAETAGIISGCQMKCDEKPCKNKGVCIEDFLKFESTCDCELTSYYGEFCGQEKGADFGGESVLQRKFNLVGSVSQVKVQLAFSSSDDKKERNQVLLLLQTENKRSYYLLIALNAEGELIFEEDREGASGGYGARIKYRYFLNGARHSVYYKRTAEKAWLMVDREQVPLVPIPVLSLTDVPLDKNIGTNEVQIGGVNTSDPRFAAYKSYSGCLSNVFLEVNGVTMKPLDEYMLFTKGGEEVTVMNSQGVRSAQCAFFDVNNKPRIGPSFNFSARAEQTWAEDPPEKKEFKSLYSDLPVKEEGASRVVFIIMTSVFFTIIIAVLYHVYRNHLQWKKRKQQEIDADILWQKGQSVQFMEPLMPPTIKITSYQKISTGDEPPSKIAYNGAELKILNKNDYKQITPTSVVRFRTSEDEDSNGLKENNKIIEKEIIWESIEEENEHLLEEEAENLGGSEKEADSEMKEGDEDRISSKSTYSIATTEGTDDVETSTASSEYSSSIRGLKKSPRVKIPDETTRQVSILPPTTKDRCKAVSERILASALFSQDNRTFNNPISYLGGPVTGQSAHSYERSTSKESMISLD</sequence>
<dbReference type="Gene3D" id="2.60.120.200">
    <property type="match status" value="6"/>
</dbReference>
<accession>A0A9P0EXM9</accession>
<dbReference type="CDD" id="cd00110">
    <property type="entry name" value="LamG"/>
    <property type="match status" value="3"/>
</dbReference>
<evidence type="ECO:0000256" key="1">
    <source>
        <dbReference type="ARBA" id="ARBA00023157"/>
    </source>
</evidence>
<evidence type="ECO:0000259" key="7">
    <source>
        <dbReference type="PROSITE" id="PS50026"/>
    </source>
</evidence>
<feature type="domain" description="EGF-like" evidence="7">
    <location>
        <begin position="1128"/>
        <end position="1165"/>
    </location>
</feature>
<dbReference type="EMBL" id="OU963862">
    <property type="protein sequence ID" value="CAH0381156.1"/>
    <property type="molecule type" value="Genomic_DNA"/>
</dbReference>
<dbReference type="Pfam" id="PF00008">
    <property type="entry name" value="EGF"/>
    <property type="match status" value="1"/>
</dbReference>